<dbReference type="InterPro" id="IPR029058">
    <property type="entry name" value="AB_hydrolase_fold"/>
</dbReference>
<reference evidence="6 7" key="1">
    <citation type="submission" date="2018-03" db="EMBL/GenBank/DDBJ databases">
        <title>Genomic Encyclopedia of Archaeal and Bacterial Type Strains, Phase II (KMG-II): from individual species to whole genera.</title>
        <authorList>
            <person name="Goeker M."/>
        </authorList>
    </citation>
    <scope>NUCLEOTIDE SEQUENCE [LARGE SCALE GENOMIC DNA]</scope>
    <source>
        <strain evidence="6 7">DSM 19711</strain>
    </source>
</reference>
<dbReference type="RefSeq" id="WP_106209730.1">
    <property type="nucleotide sequence ID" value="NZ_PVZF01000004.1"/>
</dbReference>
<name>A0A2T0R5A6_9ACTN</name>
<comment type="caution">
    <text evidence="6">The sequence shown here is derived from an EMBL/GenBank/DDBJ whole genome shotgun (WGS) entry which is preliminary data.</text>
</comment>
<protein>
    <submittedName>
        <fullName evidence="6">Microsomal epoxide hydrolase</fullName>
    </submittedName>
</protein>
<dbReference type="InterPro" id="IPR016292">
    <property type="entry name" value="Epoxide_hydrolase"/>
</dbReference>
<dbReference type="GO" id="GO:0097176">
    <property type="term" value="P:epoxide metabolic process"/>
    <property type="evidence" value="ECO:0007669"/>
    <property type="project" value="TreeGrafter"/>
</dbReference>
<feature type="domain" description="Epoxide hydrolase N-terminal" evidence="5">
    <location>
        <begin position="9"/>
        <end position="114"/>
    </location>
</feature>
<dbReference type="InterPro" id="IPR010497">
    <property type="entry name" value="Epoxide_hydro_N"/>
</dbReference>
<dbReference type="AlphaFoldDB" id="A0A2T0R5A6"/>
<sequence>MTTTGTTAITPFTLDVPDADLDDLRRRLNATRWPDRETVLDTSQGPRLEKVRALVEHWATGYDWRRTEALLNGWGQGTTTIDGLEIHFLHVRSAVPGARPLLLTHGWPGSVLEFRHAVGPLTDPLAHGGTAEDAFHVVVPSLPGFGFSGKPTTTGWTLRRTARAWAVLMDRLGYVDWFAQGGDLGASVTAELAALQATTPIGLAGVHLNMALFSPSEEEVRDATAEEQQMLRETGHYWRELSAYSQQMATRPQTVGYSLADSPVGLAAWIYAMFQDVGGSHDEHGDVEAVFDLDEVIDDVMLYWLPNTAASAARMYWESARTGWATPGSLDEPLTVPVGLSVMPGEYVRRSRRWAERRYPNLVHFNEVARGGHFALLEQPGLLVDDIRATFRGLR</sequence>
<dbReference type="OrthoDB" id="27092at2"/>
<keyword evidence="7" id="KW-1185">Reference proteome</keyword>
<evidence type="ECO:0000259" key="5">
    <source>
        <dbReference type="Pfam" id="PF06441"/>
    </source>
</evidence>
<feature type="active site" description="Proton acceptor" evidence="4">
    <location>
        <position position="373"/>
    </location>
</feature>
<dbReference type="PIRSF" id="PIRSF001112">
    <property type="entry name" value="Epoxide_hydrolase"/>
    <property type="match status" value="1"/>
</dbReference>
<feature type="active site" description="Nucleophile" evidence="4">
    <location>
        <position position="183"/>
    </location>
</feature>
<evidence type="ECO:0000256" key="3">
    <source>
        <dbReference type="ARBA" id="ARBA00022801"/>
    </source>
</evidence>
<accession>A0A2T0R5A6</accession>
<dbReference type="Gene3D" id="3.40.50.1820">
    <property type="entry name" value="alpha/beta hydrolase"/>
    <property type="match status" value="1"/>
</dbReference>
<dbReference type="Proteomes" id="UP000238083">
    <property type="component" value="Unassembled WGS sequence"/>
</dbReference>
<dbReference type="PANTHER" id="PTHR21661">
    <property type="entry name" value="EPOXIDE HYDROLASE 1-RELATED"/>
    <property type="match status" value="1"/>
</dbReference>
<dbReference type="EMBL" id="PVZF01000004">
    <property type="protein sequence ID" value="PRY15940.1"/>
    <property type="molecule type" value="Genomic_DNA"/>
</dbReference>
<evidence type="ECO:0000256" key="1">
    <source>
        <dbReference type="ARBA" id="ARBA00010088"/>
    </source>
</evidence>
<keyword evidence="3 6" id="KW-0378">Hydrolase</keyword>
<comment type="similarity">
    <text evidence="1">Belongs to the peptidase S33 family.</text>
</comment>
<dbReference type="Pfam" id="PF06441">
    <property type="entry name" value="EHN"/>
    <property type="match status" value="1"/>
</dbReference>
<gene>
    <name evidence="6" type="ORF">CLV37_104153</name>
</gene>
<evidence type="ECO:0000256" key="4">
    <source>
        <dbReference type="PIRSR" id="PIRSR001112-1"/>
    </source>
</evidence>
<evidence type="ECO:0000256" key="2">
    <source>
        <dbReference type="ARBA" id="ARBA00022797"/>
    </source>
</evidence>
<feature type="active site" description="Proton donor" evidence="4">
    <location>
        <position position="316"/>
    </location>
</feature>
<dbReference type="PRINTS" id="PR00412">
    <property type="entry name" value="EPOXHYDRLASE"/>
</dbReference>
<evidence type="ECO:0000313" key="7">
    <source>
        <dbReference type="Proteomes" id="UP000238083"/>
    </source>
</evidence>
<dbReference type="PANTHER" id="PTHR21661:SF35">
    <property type="entry name" value="EPOXIDE HYDROLASE"/>
    <property type="match status" value="1"/>
</dbReference>
<dbReference type="SUPFAM" id="SSF53474">
    <property type="entry name" value="alpha/beta-Hydrolases"/>
    <property type="match status" value="1"/>
</dbReference>
<organism evidence="6 7">
    <name type="scientific">Kineococcus rhizosphaerae</name>
    <dbReference type="NCBI Taxonomy" id="559628"/>
    <lineage>
        <taxon>Bacteria</taxon>
        <taxon>Bacillati</taxon>
        <taxon>Actinomycetota</taxon>
        <taxon>Actinomycetes</taxon>
        <taxon>Kineosporiales</taxon>
        <taxon>Kineosporiaceae</taxon>
        <taxon>Kineococcus</taxon>
    </lineage>
</organism>
<keyword evidence="2" id="KW-0058">Aromatic hydrocarbons catabolism</keyword>
<proteinExistence type="inferred from homology"/>
<dbReference type="GO" id="GO:0004301">
    <property type="term" value="F:epoxide hydrolase activity"/>
    <property type="evidence" value="ECO:0007669"/>
    <property type="project" value="TreeGrafter"/>
</dbReference>
<evidence type="ECO:0000313" key="6">
    <source>
        <dbReference type="EMBL" id="PRY15940.1"/>
    </source>
</evidence>
<dbReference type="InterPro" id="IPR000639">
    <property type="entry name" value="Epox_hydrolase-like"/>
</dbReference>